<name>A0AAV3R0H8_LITER</name>
<evidence type="ECO:0000256" key="2">
    <source>
        <dbReference type="ARBA" id="ARBA00022801"/>
    </source>
</evidence>
<evidence type="ECO:0000256" key="6">
    <source>
        <dbReference type="SAM" id="SignalP"/>
    </source>
</evidence>
<evidence type="ECO:0000313" key="8">
    <source>
        <dbReference type="Proteomes" id="UP001454036"/>
    </source>
</evidence>
<evidence type="ECO:0000313" key="7">
    <source>
        <dbReference type="EMBL" id="GAA0168665.1"/>
    </source>
</evidence>
<dbReference type="Pfam" id="PF00332">
    <property type="entry name" value="Glyco_hydro_17"/>
    <property type="match status" value="2"/>
</dbReference>
<evidence type="ECO:0000256" key="1">
    <source>
        <dbReference type="ARBA" id="ARBA00008773"/>
    </source>
</evidence>
<feature type="chain" id="PRO_5043719082" evidence="6">
    <location>
        <begin position="21"/>
        <end position="329"/>
    </location>
</feature>
<dbReference type="AlphaFoldDB" id="A0AAV3R0H8"/>
<keyword evidence="8" id="KW-1185">Reference proteome</keyword>
<sequence>MSSQYLFLFISLYVSHFVSQNALSTNNGSIGINYGRIANNLPSPPQAIKLLKSQGFTRIKLYDADSAVLKALSGSGIHVTVALLNQELKSAAIGNEVFVDPQNTTSYLVPAMYNVYASLVKYDVASNIKVTSPIAISALGNSYPPSLGSFKSDLVEPVIKPMVKFLKQTGSGYENDILGLCFIPHNGLVYKSLLEAQIDAVYSTMGLLGFNDVKLVVSETGWPSKGDENEVGANKENAEGYNGNLVKRALTGGGTPLRPNEPINAYLFALFNENQKGGPSSEQNYGLFYPSEEKVYDIPLTIDGSKNELVPIWWSYMVYFGTCQFPTGY</sequence>
<dbReference type="InterPro" id="IPR017853">
    <property type="entry name" value="GH"/>
</dbReference>
<feature type="signal peptide" evidence="6">
    <location>
        <begin position="1"/>
        <end position="20"/>
    </location>
</feature>
<dbReference type="PANTHER" id="PTHR32227">
    <property type="entry name" value="GLUCAN ENDO-1,3-BETA-GLUCOSIDASE BG1-RELATED-RELATED"/>
    <property type="match status" value="1"/>
</dbReference>
<dbReference type="Proteomes" id="UP001454036">
    <property type="component" value="Unassembled WGS sequence"/>
</dbReference>
<dbReference type="Gene3D" id="3.20.20.80">
    <property type="entry name" value="Glycosidases"/>
    <property type="match status" value="2"/>
</dbReference>
<dbReference type="GO" id="GO:0004553">
    <property type="term" value="F:hydrolase activity, hydrolyzing O-glycosyl compounds"/>
    <property type="evidence" value="ECO:0007669"/>
    <property type="project" value="InterPro"/>
</dbReference>
<gene>
    <name evidence="7" type="ORF">LIER_23332</name>
</gene>
<dbReference type="InterPro" id="IPR044965">
    <property type="entry name" value="Glyco_hydro_17_plant"/>
</dbReference>
<keyword evidence="3 5" id="KW-0326">Glycosidase</keyword>
<dbReference type="SUPFAM" id="SSF51445">
    <property type="entry name" value="(Trans)glycosidases"/>
    <property type="match status" value="1"/>
</dbReference>
<dbReference type="EMBL" id="BAABME010006549">
    <property type="protein sequence ID" value="GAA0168665.1"/>
    <property type="molecule type" value="Genomic_DNA"/>
</dbReference>
<accession>A0AAV3R0H8</accession>
<organism evidence="7 8">
    <name type="scientific">Lithospermum erythrorhizon</name>
    <name type="common">Purple gromwell</name>
    <name type="synonym">Lithospermum officinale var. erythrorhizon</name>
    <dbReference type="NCBI Taxonomy" id="34254"/>
    <lineage>
        <taxon>Eukaryota</taxon>
        <taxon>Viridiplantae</taxon>
        <taxon>Streptophyta</taxon>
        <taxon>Embryophyta</taxon>
        <taxon>Tracheophyta</taxon>
        <taxon>Spermatophyta</taxon>
        <taxon>Magnoliopsida</taxon>
        <taxon>eudicotyledons</taxon>
        <taxon>Gunneridae</taxon>
        <taxon>Pentapetalae</taxon>
        <taxon>asterids</taxon>
        <taxon>lamiids</taxon>
        <taxon>Boraginales</taxon>
        <taxon>Boraginaceae</taxon>
        <taxon>Boraginoideae</taxon>
        <taxon>Lithospermeae</taxon>
        <taxon>Lithospermum</taxon>
    </lineage>
</organism>
<keyword evidence="2 5" id="KW-0378">Hydrolase</keyword>
<comment type="similarity">
    <text evidence="1 4">Belongs to the glycosyl hydrolase 17 family.</text>
</comment>
<dbReference type="PROSITE" id="PS00587">
    <property type="entry name" value="GLYCOSYL_HYDROL_F17"/>
    <property type="match status" value="1"/>
</dbReference>
<proteinExistence type="inferred from homology"/>
<keyword evidence="6" id="KW-0732">Signal</keyword>
<evidence type="ECO:0000256" key="5">
    <source>
        <dbReference type="RuleBase" id="RU004336"/>
    </source>
</evidence>
<reference evidence="7 8" key="1">
    <citation type="submission" date="2024-01" db="EMBL/GenBank/DDBJ databases">
        <title>The complete chloroplast genome sequence of Lithospermum erythrorhizon: insights into the phylogenetic relationship among Boraginaceae species and the maternal lineages of purple gromwells.</title>
        <authorList>
            <person name="Okada T."/>
            <person name="Watanabe K."/>
        </authorList>
    </citation>
    <scope>NUCLEOTIDE SEQUENCE [LARGE SCALE GENOMIC DNA]</scope>
</reference>
<evidence type="ECO:0000256" key="3">
    <source>
        <dbReference type="ARBA" id="ARBA00023295"/>
    </source>
</evidence>
<evidence type="ECO:0000256" key="4">
    <source>
        <dbReference type="RuleBase" id="RU004335"/>
    </source>
</evidence>
<dbReference type="InterPro" id="IPR000490">
    <property type="entry name" value="Glyco_hydro_17"/>
</dbReference>
<protein>
    <submittedName>
        <fullName evidence="7">Glucosidase</fullName>
    </submittedName>
</protein>
<comment type="caution">
    <text evidence="7">The sequence shown here is derived from an EMBL/GenBank/DDBJ whole genome shotgun (WGS) entry which is preliminary data.</text>
</comment>
<dbReference type="GO" id="GO:0005975">
    <property type="term" value="P:carbohydrate metabolic process"/>
    <property type="evidence" value="ECO:0007669"/>
    <property type="project" value="InterPro"/>
</dbReference>